<proteinExistence type="predicted"/>
<sequence length="112" mass="11916">MIIVYDNSKRDVHQCEERNLTRPMVVTHPLSAEAGRPLAPPAGQQPLRPSISQLSKPSPDSSSAMLDVVQFIGIVSTAFVMGIVLMGALCCIYTRTGTGSSLAPAYAAELSQ</sequence>
<accession>A0AA47M954</accession>
<name>A0AA47M954_MERPO</name>
<dbReference type="Proteomes" id="UP001174136">
    <property type="component" value="Unassembled WGS sequence"/>
</dbReference>
<dbReference type="EMBL" id="JAOPHQ010005323">
    <property type="protein sequence ID" value="KAK0135957.1"/>
    <property type="molecule type" value="Genomic_DNA"/>
</dbReference>
<dbReference type="AlphaFoldDB" id="A0AA47M954"/>
<protein>
    <submittedName>
        <fullName evidence="3">Uncharacterized protein</fullName>
    </submittedName>
</protein>
<feature type="region of interest" description="Disordered" evidence="1">
    <location>
        <begin position="31"/>
        <end position="61"/>
    </location>
</feature>
<keyword evidence="2" id="KW-0472">Membrane</keyword>
<organism evidence="3 4">
    <name type="scientific">Merluccius polli</name>
    <name type="common">Benguela hake</name>
    <name type="synonym">Merluccius cadenati</name>
    <dbReference type="NCBI Taxonomy" id="89951"/>
    <lineage>
        <taxon>Eukaryota</taxon>
        <taxon>Metazoa</taxon>
        <taxon>Chordata</taxon>
        <taxon>Craniata</taxon>
        <taxon>Vertebrata</taxon>
        <taxon>Euteleostomi</taxon>
        <taxon>Actinopterygii</taxon>
        <taxon>Neopterygii</taxon>
        <taxon>Teleostei</taxon>
        <taxon>Neoteleostei</taxon>
        <taxon>Acanthomorphata</taxon>
        <taxon>Zeiogadaria</taxon>
        <taxon>Gadariae</taxon>
        <taxon>Gadiformes</taxon>
        <taxon>Gadoidei</taxon>
        <taxon>Merlucciidae</taxon>
        <taxon>Merluccius</taxon>
    </lineage>
</organism>
<feature type="compositionally biased region" description="Low complexity" evidence="1">
    <location>
        <begin position="50"/>
        <end position="61"/>
    </location>
</feature>
<evidence type="ECO:0000313" key="3">
    <source>
        <dbReference type="EMBL" id="KAK0135957.1"/>
    </source>
</evidence>
<reference evidence="3" key="1">
    <citation type="journal article" date="2023" name="Front. Mar. Sci.">
        <title>A new Merluccius polli reference genome to investigate the effects of global change in West African waters.</title>
        <authorList>
            <person name="Mateo J.L."/>
            <person name="Blanco-Fernandez C."/>
            <person name="Garcia-Vazquez E."/>
            <person name="Machado-Schiaffino G."/>
        </authorList>
    </citation>
    <scope>NUCLEOTIDE SEQUENCE</scope>
    <source>
        <strain evidence="3">C29</strain>
        <tissue evidence="3">Fin</tissue>
    </source>
</reference>
<feature type="transmembrane region" description="Helical" evidence="2">
    <location>
        <begin position="68"/>
        <end position="93"/>
    </location>
</feature>
<evidence type="ECO:0000256" key="2">
    <source>
        <dbReference type="SAM" id="Phobius"/>
    </source>
</evidence>
<keyword evidence="4" id="KW-1185">Reference proteome</keyword>
<evidence type="ECO:0000313" key="4">
    <source>
        <dbReference type="Proteomes" id="UP001174136"/>
    </source>
</evidence>
<evidence type="ECO:0000256" key="1">
    <source>
        <dbReference type="SAM" id="MobiDB-lite"/>
    </source>
</evidence>
<keyword evidence="2" id="KW-1133">Transmembrane helix</keyword>
<keyword evidence="2" id="KW-0812">Transmembrane</keyword>
<gene>
    <name evidence="3" type="ORF">N1851_028155</name>
</gene>
<comment type="caution">
    <text evidence="3">The sequence shown here is derived from an EMBL/GenBank/DDBJ whole genome shotgun (WGS) entry which is preliminary data.</text>
</comment>